<organism evidence="2 3">
    <name type="scientific">Vitrella brassicaformis (strain CCMP3155)</name>
    <dbReference type="NCBI Taxonomy" id="1169540"/>
    <lineage>
        <taxon>Eukaryota</taxon>
        <taxon>Sar</taxon>
        <taxon>Alveolata</taxon>
        <taxon>Colpodellida</taxon>
        <taxon>Vitrellaceae</taxon>
        <taxon>Vitrella</taxon>
    </lineage>
</organism>
<proteinExistence type="predicted"/>
<protein>
    <recommendedName>
        <fullName evidence="1">TLDc domain-containing protein</fullName>
    </recommendedName>
</protein>
<dbReference type="PhylomeDB" id="A0A0G4EVW2"/>
<feature type="domain" description="TLDc" evidence="1">
    <location>
        <begin position="56"/>
        <end position="237"/>
    </location>
</feature>
<gene>
    <name evidence="2" type="ORF">Vbra_13599</name>
</gene>
<sequence>MKVVDFARRQRLASVGGIVKPPTAPNQRQLTTDCGMYGLTTESVNGPVLWADELQWIIDSTKKGNATLLFKSSRDTFGYQSFLNKVTGKSGLLFALRDGDTHRFGYFIDGQLKPPNDRTETTGPYKVPLFFFSLSGAYETPTKIELPEEAQCVDVAGTQGAAKARNMDWRANVAIACGRLWLGFDEPGPAADLSRCYQWIKEGELQAKYKGNINSNGNGTLARTSSFTCDEMEVYHVQVNGA</sequence>
<dbReference type="AlphaFoldDB" id="A0A0G4EVW2"/>
<evidence type="ECO:0000313" key="3">
    <source>
        <dbReference type="Proteomes" id="UP000041254"/>
    </source>
</evidence>
<dbReference type="VEuPathDB" id="CryptoDB:Vbra_13599"/>
<dbReference type="Proteomes" id="UP000041254">
    <property type="component" value="Unassembled WGS sequence"/>
</dbReference>
<name>A0A0G4EVW2_VITBC</name>
<evidence type="ECO:0000313" key="2">
    <source>
        <dbReference type="EMBL" id="CEM02450.1"/>
    </source>
</evidence>
<accession>A0A0G4EVW2</accession>
<keyword evidence="3" id="KW-1185">Reference proteome</keyword>
<dbReference type="InParanoid" id="A0A0G4EVW2"/>
<dbReference type="Pfam" id="PF07534">
    <property type="entry name" value="TLD"/>
    <property type="match status" value="1"/>
</dbReference>
<dbReference type="EMBL" id="CDMY01000326">
    <property type="protein sequence ID" value="CEM02450.1"/>
    <property type="molecule type" value="Genomic_DNA"/>
</dbReference>
<evidence type="ECO:0000259" key="1">
    <source>
        <dbReference type="Pfam" id="PF07534"/>
    </source>
</evidence>
<reference evidence="2 3" key="1">
    <citation type="submission" date="2014-11" db="EMBL/GenBank/DDBJ databases">
        <authorList>
            <person name="Zhu J."/>
            <person name="Qi W."/>
            <person name="Song R."/>
        </authorList>
    </citation>
    <scope>NUCLEOTIDE SEQUENCE [LARGE SCALE GENOMIC DNA]</scope>
</reference>
<dbReference type="InterPro" id="IPR006571">
    <property type="entry name" value="TLDc_dom"/>
</dbReference>